<protein>
    <submittedName>
        <fullName evidence="5">LacI family transcriptional regulator</fullName>
    </submittedName>
</protein>
<name>A0A7X2TB29_9CLOT</name>
<dbReference type="Gene3D" id="1.10.260.40">
    <property type="entry name" value="lambda repressor-like DNA-binding domains"/>
    <property type="match status" value="1"/>
</dbReference>
<dbReference type="Pfam" id="PF00356">
    <property type="entry name" value="LacI"/>
    <property type="match status" value="1"/>
</dbReference>
<dbReference type="EMBL" id="VUMD01000001">
    <property type="protein sequence ID" value="MSS35377.1"/>
    <property type="molecule type" value="Genomic_DNA"/>
</dbReference>
<dbReference type="PROSITE" id="PS50932">
    <property type="entry name" value="HTH_LACI_2"/>
    <property type="match status" value="1"/>
</dbReference>
<comment type="caution">
    <text evidence="5">The sequence shown here is derived from an EMBL/GenBank/DDBJ whole genome shotgun (WGS) entry which is preliminary data.</text>
</comment>
<feature type="domain" description="HTH lacI-type" evidence="4">
    <location>
        <begin position="2"/>
        <end position="56"/>
    </location>
</feature>
<dbReference type="PROSITE" id="PS00356">
    <property type="entry name" value="HTH_LACI_1"/>
    <property type="match status" value="1"/>
</dbReference>
<sequence length="357" mass="39809">MPNIKDVAKKAGVSISTVSNVLNDTKFVSEELKKKVQDAVQELNYKVDPIARNMKTRKTKTIGLITADVCGLFYPFLIKGVYEVANQRGYQVMICDSAGEYGEQGAIEREKENFDKMFANKVGGIIFASVTSPHMDKEYWYSLKKKTFQHQNIPLVSIEQDFSEVGIDSVYFDCYANSVKATEHLVECGCKKIAHVTGPVFSNVVKERMQGYRDAMKKSGLDVKDIMIAYGDYTHQSGYKAAKTLIQNAKGLDGIFFANDLMALGALRAFKELNIRIPEDIKIIGYDNTFASGLVDPSLSTIHIPKRHTGKLAMQLLVDQIENPVENRKVQKIKVEGRLVVRQSTVSGASDDRVLAD</sequence>
<accession>A0A7X2TB29</accession>
<evidence type="ECO:0000256" key="3">
    <source>
        <dbReference type="ARBA" id="ARBA00023163"/>
    </source>
</evidence>
<dbReference type="Gene3D" id="3.40.50.2300">
    <property type="match status" value="2"/>
</dbReference>
<organism evidence="5 6">
    <name type="scientific">Clostridium porci</name>
    <dbReference type="NCBI Taxonomy" id="2605778"/>
    <lineage>
        <taxon>Bacteria</taxon>
        <taxon>Bacillati</taxon>
        <taxon>Bacillota</taxon>
        <taxon>Clostridia</taxon>
        <taxon>Eubacteriales</taxon>
        <taxon>Clostridiaceae</taxon>
        <taxon>Clostridium</taxon>
    </lineage>
</organism>
<dbReference type="Proteomes" id="UP000429958">
    <property type="component" value="Unassembled WGS sequence"/>
</dbReference>
<keyword evidence="6" id="KW-1185">Reference proteome</keyword>
<dbReference type="SUPFAM" id="SSF47413">
    <property type="entry name" value="lambda repressor-like DNA-binding domains"/>
    <property type="match status" value="1"/>
</dbReference>
<dbReference type="InterPro" id="IPR046335">
    <property type="entry name" value="LacI/GalR-like_sensor"/>
</dbReference>
<dbReference type="SUPFAM" id="SSF53822">
    <property type="entry name" value="Periplasmic binding protein-like I"/>
    <property type="match status" value="1"/>
</dbReference>
<dbReference type="InterPro" id="IPR028082">
    <property type="entry name" value="Peripla_BP_I"/>
</dbReference>
<reference evidence="5 6" key="1">
    <citation type="submission" date="2019-08" db="EMBL/GenBank/DDBJ databases">
        <title>In-depth cultivation of the pig gut microbiome towards novel bacterial diversity and tailored functional studies.</title>
        <authorList>
            <person name="Wylensek D."/>
            <person name="Hitch T.C.A."/>
            <person name="Clavel T."/>
        </authorList>
    </citation>
    <scope>NUCLEOTIDE SEQUENCE [LARGE SCALE GENOMIC DNA]</scope>
    <source>
        <strain evidence="5 6">WCA-389-WT-23D1</strain>
    </source>
</reference>
<dbReference type="SMART" id="SM00354">
    <property type="entry name" value="HTH_LACI"/>
    <property type="match status" value="1"/>
</dbReference>
<dbReference type="CDD" id="cd06267">
    <property type="entry name" value="PBP1_LacI_sugar_binding-like"/>
    <property type="match status" value="1"/>
</dbReference>
<dbReference type="GO" id="GO:0003700">
    <property type="term" value="F:DNA-binding transcription factor activity"/>
    <property type="evidence" value="ECO:0007669"/>
    <property type="project" value="TreeGrafter"/>
</dbReference>
<dbReference type="RefSeq" id="WP_287847559.1">
    <property type="nucleotide sequence ID" value="NZ_VUMD01000001.1"/>
</dbReference>
<proteinExistence type="predicted"/>
<dbReference type="PANTHER" id="PTHR30146">
    <property type="entry name" value="LACI-RELATED TRANSCRIPTIONAL REPRESSOR"/>
    <property type="match status" value="1"/>
</dbReference>
<dbReference type="InterPro" id="IPR000843">
    <property type="entry name" value="HTH_LacI"/>
</dbReference>
<evidence type="ECO:0000256" key="1">
    <source>
        <dbReference type="ARBA" id="ARBA00023015"/>
    </source>
</evidence>
<evidence type="ECO:0000256" key="2">
    <source>
        <dbReference type="ARBA" id="ARBA00023125"/>
    </source>
</evidence>
<keyword evidence="2" id="KW-0238">DNA-binding</keyword>
<evidence type="ECO:0000313" key="6">
    <source>
        <dbReference type="Proteomes" id="UP000429958"/>
    </source>
</evidence>
<dbReference type="CDD" id="cd01392">
    <property type="entry name" value="HTH_LacI"/>
    <property type="match status" value="1"/>
</dbReference>
<evidence type="ECO:0000313" key="5">
    <source>
        <dbReference type="EMBL" id="MSS35377.1"/>
    </source>
</evidence>
<dbReference type="AlphaFoldDB" id="A0A7X2TB29"/>
<dbReference type="Pfam" id="PF13377">
    <property type="entry name" value="Peripla_BP_3"/>
    <property type="match status" value="1"/>
</dbReference>
<keyword evidence="1" id="KW-0805">Transcription regulation</keyword>
<evidence type="ECO:0000259" key="4">
    <source>
        <dbReference type="PROSITE" id="PS50932"/>
    </source>
</evidence>
<keyword evidence="3" id="KW-0804">Transcription</keyword>
<dbReference type="PRINTS" id="PR00036">
    <property type="entry name" value="HTHLACI"/>
</dbReference>
<dbReference type="PANTHER" id="PTHR30146:SF109">
    <property type="entry name" value="HTH-TYPE TRANSCRIPTIONAL REGULATOR GALS"/>
    <property type="match status" value="1"/>
</dbReference>
<dbReference type="InterPro" id="IPR010982">
    <property type="entry name" value="Lambda_DNA-bd_dom_sf"/>
</dbReference>
<dbReference type="GO" id="GO:0000976">
    <property type="term" value="F:transcription cis-regulatory region binding"/>
    <property type="evidence" value="ECO:0007669"/>
    <property type="project" value="TreeGrafter"/>
</dbReference>
<gene>
    <name evidence="5" type="ORF">FYJ39_01940</name>
</gene>